<evidence type="ECO:0000256" key="10">
    <source>
        <dbReference type="ARBA" id="ARBA00023310"/>
    </source>
</evidence>
<dbReference type="PANTHER" id="PTHR11410:SF0">
    <property type="entry name" value="ATP SYNTHASE SUBUNIT A"/>
    <property type="match status" value="1"/>
</dbReference>
<keyword evidence="11" id="KW-1003">Cell membrane</keyword>
<protein>
    <recommendedName>
        <fullName evidence="11 12">ATP synthase subunit a</fullName>
    </recommendedName>
    <alternativeName>
        <fullName evidence="11">ATP synthase F0 sector subunit a</fullName>
    </alternativeName>
    <alternativeName>
        <fullName evidence="11">F-ATPase subunit 6</fullName>
    </alternativeName>
</protein>
<evidence type="ECO:0000313" key="14">
    <source>
        <dbReference type="Proteomes" id="UP000545037"/>
    </source>
</evidence>
<dbReference type="GO" id="GO:0045259">
    <property type="term" value="C:proton-transporting ATP synthase complex"/>
    <property type="evidence" value="ECO:0007669"/>
    <property type="project" value="UniProtKB-KW"/>
</dbReference>
<evidence type="ECO:0000256" key="1">
    <source>
        <dbReference type="ARBA" id="ARBA00004141"/>
    </source>
</evidence>
<keyword evidence="8 11" id="KW-0406">Ion transport</keyword>
<keyword evidence="9 11" id="KW-0472">Membrane</keyword>
<dbReference type="Pfam" id="PF00119">
    <property type="entry name" value="ATP-synt_A"/>
    <property type="match status" value="1"/>
</dbReference>
<dbReference type="GO" id="GO:0046933">
    <property type="term" value="F:proton-transporting ATP synthase activity, rotational mechanism"/>
    <property type="evidence" value="ECO:0007669"/>
    <property type="project" value="UniProtKB-UniRule"/>
</dbReference>
<name>A0A7W9FCY2_9CAUL</name>
<dbReference type="PANTHER" id="PTHR11410">
    <property type="entry name" value="ATP SYNTHASE SUBUNIT A"/>
    <property type="match status" value="1"/>
</dbReference>
<feature type="transmembrane region" description="Helical" evidence="11">
    <location>
        <begin position="38"/>
        <end position="58"/>
    </location>
</feature>
<feature type="transmembrane region" description="Helical" evidence="11">
    <location>
        <begin position="228"/>
        <end position="254"/>
    </location>
</feature>
<dbReference type="Gene3D" id="1.20.120.220">
    <property type="entry name" value="ATP synthase, F0 complex, subunit A"/>
    <property type="match status" value="1"/>
</dbReference>
<evidence type="ECO:0000256" key="4">
    <source>
        <dbReference type="ARBA" id="ARBA00022547"/>
    </source>
</evidence>
<proteinExistence type="inferred from homology"/>
<feature type="transmembrane region" description="Helical" evidence="11">
    <location>
        <begin position="162"/>
        <end position="183"/>
    </location>
</feature>
<dbReference type="PRINTS" id="PR00123">
    <property type="entry name" value="ATPASEA"/>
</dbReference>
<feature type="transmembrane region" description="Helical" evidence="11">
    <location>
        <begin position="195"/>
        <end position="216"/>
    </location>
</feature>
<comment type="caution">
    <text evidence="13">The sequence shown here is derived from an EMBL/GenBank/DDBJ whole genome shotgun (WGS) entry which is preliminary data.</text>
</comment>
<keyword evidence="6 11" id="KW-0375">Hydrogen ion transport</keyword>
<feature type="transmembrane region" description="Helical" evidence="11">
    <location>
        <begin position="91"/>
        <end position="114"/>
    </location>
</feature>
<dbReference type="GO" id="GO:0005886">
    <property type="term" value="C:plasma membrane"/>
    <property type="evidence" value="ECO:0007669"/>
    <property type="project" value="UniProtKB-SubCell"/>
</dbReference>
<gene>
    <name evidence="11" type="primary">atpB</name>
    <name evidence="13" type="ORF">GGR13_000259</name>
</gene>
<dbReference type="NCBIfam" id="TIGR01131">
    <property type="entry name" value="ATP_synt_6_or_A"/>
    <property type="match status" value="1"/>
</dbReference>
<evidence type="ECO:0000313" key="13">
    <source>
        <dbReference type="EMBL" id="MBB5744687.1"/>
    </source>
</evidence>
<evidence type="ECO:0000256" key="6">
    <source>
        <dbReference type="ARBA" id="ARBA00022781"/>
    </source>
</evidence>
<evidence type="ECO:0000256" key="11">
    <source>
        <dbReference type="HAMAP-Rule" id="MF_01393"/>
    </source>
</evidence>
<evidence type="ECO:0000256" key="7">
    <source>
        <dbReference type="ARBA" id="ARBA00022989"/>
    </source>
</evidence>
<reference evidence="13 14" key="1">
    <citation type="submission" date="2020-08" db="EMBL/GenBank/DDBJ databases">
        <title>Genomic Encyclopedia of Type Strains, Phase IV (KMG-IV): sequencing the most valuable type-strain genomes for metagenomic binning, comparative biology and taxonomic classification.</title>
        <authorList>
            <person name="Goeker M."/>
        </authorList>
    </citation>
    <scope>NUCLEOTIDE SEQUENCE [LARGE SCALE GENOMIC DNA]</scope>
    <source>
        <strain evidence="13 14">DSM 4737</strain>
    </source>
</reference>
<evidence type="ECO:0000256" key="8">
    <source>
        <dbReference type="ARBA" id="ARBA00023065"/>
    </source>
</evidence>
<feature type="transmembrane region" description="Helical" evidence="11">
    <location>
        <begin position="120"/>
        <end position="150"/>
    </location>
</feature>
<accession>A0A7W9FCY2</accession>
<dbReference type="PROSITE" id="PS00449">
    <property type="entry name" value="ATPASE_A"/>
    <property type="match status" value="1"/>
</dbReference>
<keyword evidence="4 11" id="KW-0138">CF(0)</keyword>
<comment type="function">
    <text evidence="11 12">Key component of the proton channel; it plays a direct role in the translocation of protons across the membrane.</text>
</comment>
<dbReference type="InterPro" id="IPR045083">
    <property type="entry name" value="ATP_synth_F0_asu_bact/mt"/>
</dbReference>
<dbReference type="Proteomes" id="UP000545037">
    <property type="component" value="Unassembled WGS sequence"/>
</dbReference>
<evidence type="ECO:0000256" key="9">
    <source>
        <dbReference type="ARBA" id="ARBA00023136"/>
    </source>
</evidence>
<dbReference type="CDD" id="cd00310">
    <property type="entry name" value="ATP-synt_Fo_a_6"/>
    <property type="match status" value="1"/>
</dbReference>
<evidence type="ECO:0000256" key="5">
    <source>
        <dbReference type="ARBA" id="ARBA00022692"/>
    </source>
</evidence>
<keyword evidence="14" id="KW-1185">Reference proteome</keyword>
<comment type="subcellular location">
    <subcellularLocation>
        <location evidence="11 12">Cell membrane</location>
        <topology evidence="11 12">Multi-pass membrane protein</topology>
    </subcellularLocation>
    <subcellularLocation>
        <location evidence="1">Membrane</location>
        <topology evidence="1">Multi-pass membrane protein</topology>
    </subcellularLocation>
</comment>
<dbReference type="SUPFAM" id="SSF81336">
    <property type="entry name" value="F1F0 ATP synthase subunit A"/>
    <property type="match status" value="1"/>
</dbReference>
<sequence length="264" mass="28219">MADPIEQFEIHPLPGMTFGEVNVPVLGNQVIAFTNSHVAMTIAFLMVVLFLTAVTSGAKVVPGRLQSTGETLFGMIDGVTDSIIGHEGRKYFPFVFTLFTLILGMNLLGMFLTFTATSQLAVTITFAMLTILLVIGVGILKHGLGFFLLFWPSSAPLLLRPVVGAIEFLSFLLRPVTLALRLFGNMLGGHVALKIFAGFVVSLGAMAFAGEGLGLWALPIAALSMTMVVALTALEFLVAFLQAFVFAVLATIYLNDVVNLGHGH</sequence>
<keyword evidence="10 11" id="KW-0066">ATP synthesis</keyword>
<evidence type="ECO:0000256" key="12">
    <source>
        <dbReference type="RuleBase" id="RU000483"/>
    </source>
</evidence>
<dbReference type="EMBL" id="JACHOR010000001">
    <property type="protein sequence ID" value="MBB5744687.1"/>
    <property type="molecule type" value="Genomic_DNA"/>
</dbReference>
<keyword evidence="3 11" id="KW-0813">Transport</keyword>
<keyword evidence="5 11" id="KW-0812">Transmembrane</keyword>
<evidence type="ECO:0000256" key="3">
    <source>
        <dbReference type="ARBA" id="ARBA00022448"/>
    </source>
</evidence>
<dbReference type="HAMAP" id="MF_01393">
    <property type="entry name" value="ATP_synth_a_bact"/>
    <property type="match status" value="1"/>
</dbReference>
<comment type="similarity">
    <text evidence="2 11 12">Belongs to the ATPase A chain family.</text>
</comment>
<evidence type="ECO:0000256" key="2">
    <source>
        <dbReference type="ARBA" id="ARBA00006810"/>
    </source>
</evidence>
<keyword evidence="7 11" id="KW-1133">Transmembrane helix</keyword>
<dbReference type="InterPro" id="IPR000568">
    <property type="entry name" value="ATP_synth_F0_asu"/>
</dbReference>
<dbReference type="NCBIfam" id="NF004482">
    <property type="entry name" value="PRK05815.2-4"/>
    <property type="match status" value="1"/>
</dbReference>
<dbReference type="AlphaFoldDB" id="A0A7W9FCY2"/>
<dbReference type="InterPro" id="IPR035908">
    <property type="entry name" value="F0_ATP_A_sf"/>
</dbReference>
<dbReference type="InterPro" id="IPR023011">
    <property type="entry name" value="ATP_synth_F0_asu_AS"/>
</dbReference>
<dbReference type="RefSeq" id="WP_183211658.1">
    <property type="nucleotide sequence ID" value="NZ_JACHOR010000001.1"/>
</dbReference>
<organism evidence="13 14">
    <name type="scientific">Brevundimonas variabilis</name>
    <dbReference type="NCBI Taxonomy" id="74312"/>
    <lineage>
        <taxon>Bacteria</taxon>
        <taxon>Pseudomonadati</taxon>
        <taxon>Pseudomonadota</taxon>
        <taxon>Alphaproteobacteria</taxon>
        <taxon>Caulobacterales</taxon>
        <taxon>Caulobacteraceae</taxon>
        <taxon>Brevundimonas</taxon>
    </lineage>
</organism>